<evidence type="ECO:0000256" key="1">
    <source>
        <dbReference type="ARBA" id="ARBA00022448"/>
    </source>
</evidence>
<dbReference type="Proteomes" id="UP000235145">
    <property type="component" value="Unassembled WGS sequence"/>
</dbReference>
<sequence length="226" mass="25066">MKNSPSLVGLKWFTVAVMALLLSTGYLQHTEAQRVRCDPVELSWCLQAIVSNMPPSSTCCQRLKGQEPCLCRETTDPTFGGYLRLPGARRVAAACGVSFPNCRHKLYLAFLSCILSSVGRFKMGCGGKLYWCVFFSIRVRFLLQVISTALFGVGEIPCRRRGYQICTWRIVKEQIVQKNLVSWRGSFALKHNQMVGDTTKKNVADASSILGGDFGCNQVLISNVTP</sequence>
<proteinExistence type="predicted"/>
<evidence type="ECO:0000313" key="5">
    <source>
        <dbReference type="EMBL" id="KAJ0209666.1"/>
    </source>
</evidence>
<dbReference type="GO" id="GO:0006869">
    <property type="term" value="P:lipid transport"/>
    <property type="evidence" value="ECO:0007669"/>
    <property type="project" value="InterPro"/>
</dbReference>
<dbReference type="AlphaFoldDB" id="A0A9R1VS94"/>
<organism evidence="5 6">
    <name type="scientific">Lactuca sativa</name>
    <name type="common">Garden lettuce</name>
    <dbReference type="NCBI Taxonomy" id="4236"/>
    <lineage>
        <taxon>Eukaryota</taxon>
        <taxon>Viridiplantae</taxon>
        <taxon>Streptophyta</taxon>
        <taxon>Embryophyta</taxon>
        <taxon>Tracheophyta</taxon>
        <taxon>Spermatophyta</taxon>
        <taxon>Magnoliopsida</taxon>
        <taxon>eudicotyledons</taxon>
        <taxon>Gunneridae</taxon>
        <taxon>Pentapetalae</taxon>
        <taxon>asterids</taxon>
        <taxon>campanulids</taxon>
        <taxon>Asterales</taxon>
        <taxon>Asteraceae</taxon>
        <taxon>Cichorioideae</taxon>
        <taxon>Cichorieae</taxon>
        <taxon>Lactucinae</taxon>
        <taxon>Lactuca</taxon>
    </lineage>
</organism>
<evidence type="ECO:0000313" key="6">
    <source>
        <dbReference type="Proteomes" id="UP000235145"/>
    </source>
</evidence>
<feature type="signal peptide" evidence="3">
    <location>
        <begin position="1"/>
        <end position="32"/>
    </location>
</feature>
<dbReference type="GO" id="GO:0008289">
    <property type="term" value="F:lipid binding"/>
    <property type="evidence" value="ECO:0007669"/>
    <property type="project" value="UniProtKB-KW"/>
</dbReference>
<protein>
    <recommendedName>
        <fullName evidence="4">Bifunctional inhibitor/plant lipid transfer protein/seed storage helical domain-containing protein</fullName>
    </recommendedName>
</protein>
<dbReference type="EMBL" id="NBSK02000004">
    <property type="protein sequence ID" value="KAJ0209666.1"/>
    <property type="molecule type" value="Genomic_DNA"/>
</dbReference>
<evidence type="ECO:0000256" key="2">
    <source>
        <dbReference type="ARBA" id="ARBA00023121"/>
    </source>
</evidence>
<keyword evidence="1" id="KW-0813">Transport</keyword>
<reference evidence="5 6" key="1">
    <citation type="journal article" date="2017" name="Nat. Commun.">
        <title>Genome assembly with in vitro proximity ligation data and whole-genome triplication in lettuce.</title>
        <authorList>
            <person name="Reyes-Chin-Wo S."/>
            <person name="Wang Z."/>
            <person name="Yang X."/>
            <person name="Kozik A."/>
            <person name="Arikit S."/>
            <person name="Song C."/>
            <person name="Xia L."/>
            <person name="Froenicke L."/>
            <person name="Lavelle D.O."/>
            <person name="Truco M.J."/>
            <person name="Xia R."/>
            <person name="Zhu S."/>
            <person name="Xu C."/>
            <person name="Xu H."/>
            <person name="Xu X."/>
            <person name="Cox K."/>
            <person name="Korf I."/>
            <person name="Meyers B.C."/>
            <person name="Michelmore R.W."/>
        </authorList>
    </citation>
    <scope>NUCLEOTIDE SEQUENCE [LARGE SCALE GENOMIC DNA]</scope>
    <source>
        <strain evidence="6">cv. Salinas</strain>
        <tissue evidence="5">Seedlings</tissue>
    </source>
</reference>
<dbReference type="InterPro" id="IPR016140">
    <property type="entry name" value="Bifunc_inhib/LTP/seed_store"/>
</dbReference>
<feature type="domain" description="Bifunctional inhibitor/plant lipid transfer protein/seed storage helical" evidence="4">
    <location>
        <begin position="41"/>
        <end position="102"/>
    </location>
</feature>
<keyword evidence="3" id="KW-0732">Signal</keyword>
<dbReference type="InterPro" id="IPR036312">
    <property type="entry name" value="Bifun_inhib/LTP/seed_sf"/>
</dbReference>
<dbReference type="Gene3D" id="1.10.110.10">
    <property type="entry name" value="Plant lipid-transfer and hydrophobic proteins"/>
    <property type="match status" value="1"/>
</dbReference>
<feature type="chain" id="PRO_5040407042" description="Bifunctional inhibitor/plant lipid transfer protein/seed storage helical domain-containing protein" evidence="3">
    <location>
        <begin position="33"/>
        <end position="226"/>
    </location>
</feature>
<dbReference type="Pfam" id="PF00234">
    <property type="entry name" value="Tryp_alpha_amyl"/>
    <property type="match status" value="1"/>
</dbReference>
<dbReference type="CDD" id="cd01959">
    <property type="entry name" value="nsLTP2"/>
    <property type="match status" value="1"/>
</dbReference>
<accession>A0A9R1VS94</accession>
<evidence type="ECO:0000259" key="4">
    <source>
        <dbReference type="Pfam" id="PF00234"/>
    </source>
</evidence>
<comment type="caution">
    <text evidence="5">The sequence shown here is derived from an EMBL/GenBank/DDBJ whole genome shotgun (WGS) entry which is preliminary data.</text>
</comment>
<dbReference type="PANTHER" id="PTHR33214:SF85">
    <property type="entry name" value="BIFUNCTIONAL INHIBITOR_PLANT LIPID TRANSFER PROTEIN_SEED STORAGE HELICAL DOMAIN-CONTAINING PROTEIN"/>
    <property type="match status" value="1"/>
</dbReference>
<dbReference type="InterPro" id="IPR033872">
    <property type="entry name" value="nsLTP2"/>
</dbReference>
<evidence type="ECO:0000256" key="3">
    <source>
        <dbReference type="SAM" id="SignalP"/>
    </source>
</evidence>
<keyword evidence="6" id="KW-1185">Reference proteome</keyword>
<dbReference type="SUPFAM" id="SSF47699">
    <property type="entry name" value="Bifunctional inhibitor/lipid-transfer protein/seed storage 2S albumin"/>
    <property type="match status" value="1"/>
</dbReference>
<keyword evidence="2" id="KW-0446">Lipid-binding</keyword>
<gene>
    <name evidence="5" type="ORF">LSAT_V11C400216880</name>
</gene>
<name>A0A9R1VS94_LACSA</name>
<dbReference type="PANTHER" id="PTHR33214">
    <property type="entry name" value="BIFUNCTIONAL INHIBITOR/LIPID-TRANSFER PROTEIN/SEED STORAGE 2S ALBUMIN SUPERFAMILY PROTEIN"/>
    <property type="match status" value="1"/>
</dbReference>